<dbReference type="GO" id="GO:0005829">
    <property type="term" value="C:cytosol"/>
    <property type="evidence" value="ECO:0007669"/>
    <property type="project" value="TreeGrafter"/>
</dbReference>
<reference evidence="11" key="1">
    <citation type="journal article" date="2020" name="Stud. Mycol.">
        <title>101 Dothideomycetes genomes: a test case for predicting lifestyles and emergence of pathogens.</title>
        <authorList>
            <person name="Haridas S."/>
            <person name="Albert R."/>
            <person name="Binder M."/>
            <person name="Bloem J."/>
            <person name="Labutti K."/>
            <person name="Salamov A."/>
            <person name="Andreopoulos B."/>
            <person name="Baker S."/>
            <person name="Barry K."/>
            <person name="Bills G."/>
            <person name="Bluhm B."/>
            <person name="Cannon C."/>
            <person name="Castanera R."/>
            <person name="Culley D."/>
            <person name="Daum C."/>
            <person name="Ezra D."/>
            <person name="Gonzalez J."/>
            <person name="Henrissat B."/>
            <person name="Kuo A."/>
            <person name="Liang C."/>
            <person name="Lipzen A."/>
            <person name="Lutzoni F."/>
            <person name="Magnuson J."/>
            <person name="Mondo S."/>
            <person name="Nolan M."/>
            <person name="Ohm R."/>
            <person name="Pangilinan J."/>
            <person name="Park H.-J."/>
            <person name="Ramirez L."/>
            <person name="Alfaro M."/>
            <person name="Sun H."/>
            <person name="Tritt A."/>
            <person name="Yoshinaga Y."/>
            <person name="Zwiers L.-H."/>
            <person name="Turgeon B."/>
            <person name="Goodwin S."/>
            <person name="Spatafora J."/>
            <person name="Crous P."/>
            <person name="Grigoriev I."/>
        </authorList>
    </citation>
    <scope>NUCLEOTIDE SEQUENCE</scope>
    <source>
        <strain evidence="11">CBS 113389</strain>
    </source>
</reference>
<dbReference type="GO" id="GO:0046872">
    <property type="term" value="F:metal ion binding"/>
    <property type="evidence" value="ECO:0007669"/>
    <property type="project" value="UniProtKB-KW"/>
</dbReference>
<dbReference type="Pfam" id="PF05193">
    <property type="entry name" value="Peptidase_M16_C"/>
    <property type="match status" value="1"/>
</dbReference>
<dbReference type="RefSeq" id="XP_033589947.1">
    <property type="nucleotide sequence ID" value="XM_033735432.1"/>
</dbReference>
<dbReference type="PANTHER" id="PTHR43690:SF18">
    <property type="entry name" value="INSULIN-DEGRADING ENZYME-RELATED"/>
    <property type="match status" value="1"/>
</dbReference>
<accession>A0A6A6PVR4</accession>
<dbReference type="FunFam" id="3.30.830.10:FF:000005">
    <property type="entry name" value="nardilysin isoform X1"/>
    <property type="match status" value="1"/>
</dbReference>
<dbReference type="GeneID" id="54476434"/>
<dbReference type="OrthoDB" id="952271at2759"/>
<evidence type="ECO:0000313" key="11">
    <source>
        <dbReference type="EMBL" id="KAF2483377.1"/>
    </source>
</evidence>
<protein>
    <submittedName>
        <fullName evidence="11">Metalloenzyme, LuxS/M16 peptidase-like protein</fullName>
    </submittedName>
</protein>
<feature type="domain" description="Peptidase M16 N-terminal" evidence="7">
    <location>
        <begin position="41"/>
        <end position="200"/>
    </location>
</feature>
<feature type="domain" description="Coenzyme PQQ synthesis protein F-like C-terminal lobe" evidence="10">
    <location>
        <begin position="807"/>
        <end position="905"/>
    </location>
</feature>
<gene>
    <name evidence="11" type="ORF">BDY17DRAFT_310397</name>
</gene>
<dbReference type="GO" id="GO:0004222">
    <property type="term" value="F:metalloendopeptidase activity"/>
    <property type="evidence" value="ECO:0007669"/>
    <property type="project" value="TreeGrafter"/>
</dbReference>
<feature type="domain" description="Peptidase M16 C-terminal" evidence="8">
    <location>
        <begin position="227"/>
        <end position="404"/>
    </location>
</feature>
<dbReference type="AlphaFoldDB" id="A0A6A6PVR4"/>
<dbReference type="InterPro" id="IPR011765">
    <property type="entry name" value="Pept_M16_N"/>
</dbReference>
<keyword evidence="3" id="KW-0479">Metal-binding</keyword>
<dbReference type="FunFam" id="3.30.830.10:FF:000003">
    <property type="entry name" value="Insulin-degrading enzyme"/>
    <property type="match status" value="1"/>
</dbReference>
<dbReference type="SUPFAM" id="SSF63411">
    <property type="entry name" value="LuxS/MPP-like metallohydrolase"/>
    <property type="match status" value="4"/>
</dbReference>
<keyword evidence="6" id="KW-0482">Metalloprotease</keyword>
<evidence type="ECO:0000259" key="9">
    <source>
        <dbReference type="Pfam" id="PF16187"/>
    </source>
</evidence>
<dbReference type="GO" id="GO:0043171">
    <property type="term" value="P:peptide catabolic process"/>
    <property type="evidence" value="ECO:0007669"/>
    <property type="project" value="TreeGrafter"/>
</dbReference>
<evidence type="ECO:0000313" key="12">
    <source>
        <dbReference type="Proteomes" id="UP000799767"/>
    </source>
</evidence>
<evidence type="ECO:0000256" key="4">
    <source>
        <dbReference type="ARBA" id="ARBA00022801"/>
    </source>
</evidence>
<keyword evidence="2" id="KW-0645">Protease</keyword>
<proteinExistence type="inferred from homology"/>
<keyword evidence="4" id="KW-0378">Hydrolase</keyword>
<dbReference type="Gene3D" id="3.30.830.10">
    <property type="entry name" value="Metalloenzyme, LuxS/M16 peptidase-like"/>
    <property type="match status" value="4"/>
</dbReference>
<dbReference type="InterPro" id="IPR032632">
    <property type="entry name" value="Peptidase_M16_M"/>
</dbReference>
<dbReference type="InterPro" id="IPR050626">
    <property type="entry name" value="Peptidase_M16"/>
</dbReference>
<evidence type="ECO:0000259" key="7">
    <source>
        <dbReference type="Pfam" id="PF00675"/>
    </source>
</evidence>
<organism evidence="11 12">
    <name type="scientific">Neohortaea acidophila</name>
    <dbReference type="NCBI Taxonomy" id="245834"/>
    <lineage>
        <taxon>Eukaryota</taxon>
        <taxon>Fungi</taxon>
        <taxon>Dikarya</taxon>
        <taxon>Ascomycota</taxon>
        <taxon>Pezizomycotina</taxon>
        <taxon>Dothideomycetes</taxon>
        <taxon>Dothideomycetidae</taxon>
        <taxon>Mycosphaerellales</taxon>
        <taxon>Teratosphaeriaceae</taxon>
        <taxon>Neohortaea</taxon>
    </lineage>
</organism>
<dbReference type="InterPro" id="IPR007863">
    <property type="entry name" value="Peptidase_M16_C"/>
</dbReference>
<evidence type="ECO:0000256" key="2">
    <source>
        <dbReference type="ARBA" id="ARBA00022670"/>
    </source>
</evidence>
<dbReference type="EMBL" id="MU001635">
    <property type="protein sequence ID" value="KAF2483377.1"/>
    <property type="molecule type" value="Genomic_DNA"/>
</dbReference>
<feature type="domain" description="Peptidase M16 middle/third" evidence="9">
    <location>
        <begin position="412"/>
        <end position="700"/>
    </location>
</feature>
<keyword evidence="5" id="KW-0862">Zinc</keyword>
<dbReference type="FunFam" id="3.30.830.10:FF:000004">
    <property type="entry name" value="Putative insulin-degrading enzyme"/>
    <property type="match status" value="1"/>
</dbReference>
<dbReference type="GO" id="GO:0051603">
    <property type="term" value="P:proteolysis involved in protein catabolic process"/>
    <property type="evidence" value="ECO:0007669"/>
    <property type="project" value="TreeGrafter"/>
</dbReference>
<name>A0A6A6PVR4_9PEZI</name>
<dbReference type="Pfam" id="PF00675">
    <property type="entry name" value="Peptidase_M16"/>
    <property type="match status" value="1"/>
</dbReference>
<dbReference type="InterPro" id="IPR054734">
    <property type="entry name" value="PqqF-like_C_4"/>
</dbReference>
<evidence type="ECO:0000256" key="5">
    <source>
        <dbReference type="ARBA" id="ARBA00022833"/>
    </source>
</evidence>
<evidence type="ECO:0000256" key="1">
    <source>
        <dbReference type="ARBA" id="ARBA00007261"/>
    </source>
</evidence>
<sequence length="1123" mass="126981">MADPPSSRAAGIECLADGLEKPLLDNRSYRVIKLANQLEALLIHDPDTDKASAAMDIDVGSFADEEDMPGMAHAVEHLLFMGTKKYPGENDYNAYLTRYAGHSNAFTASTSTNYYFELSATSTSNSQSSSANSSRSSLPVPKHQAPLYGALDRFSQFFVNPLFLEDTLDRELRAVDSENKKNLQSDPWRLMQLSKSLSSPEHPYHKFSTGSYKTLHDDPIGRGVKIRDEFMRFYAKHYSANRMKLAVLGREGLDELQEWVQEFFSEVQNQDLAQLRWDGIPALSKDDLLTQTFAKPVMDQRNLDIYFPYPDEDELYASHPARYISHLIGHEGPGSILAYIKAKGWANGLSAGASPQCPGTAFFSIGIRLTESGLVNYQEVVRIVFQYIAMIKEQPPQEWIVDEMSRLAEVDFKYRQKIPASRTTSMLSGQMQKPSPRDQLLSAQSLIRKFNPEAIETGLKCLNAENFRIRLVSQEFPGEWDKKEKWYGTEYRYEKIPADFMSEIRKAAQATAGERPKELYWPAVNEFVPQRLDVEKKEVKEPAVTPKLIRNDANVRTWWKKDDQFWVPKASLHVLLRSPLAKQTPFYSVMGQIYRELVEDSLTEYSYDAELAGLEYAIMSHGQGMDVVVSGYNDKMAVLLEKVLLSMRDLQISDERFDIIKERLMRGYKNFEYTEPFRQISSYSRWLVSESGIINFQLLEEIKTVTAEDVRQFFPQLLKQMHIEILAHGNVYKEDALRITNLVESTLRPRPLPVEQWPTRRCIMLPEGSDYRYERVLKNADNINHCLEYTVFTGDAQDLRIRAKTLLLAQMGDEPVFDTLRTKEQLGYVVGSNAVLVSTLAGWRILIQSEKDCAYLEKRVDEFLMAFERTIREMPDDEFEAHKIGLVNKRLEKLKNLGQETGRFWGHVVDEMYHFDLVYDDVANIEPLTKTDMLDFFNKFIHPHSTTRAKAAVHLIAQASAADLANKTSDGEKVEKLVDTLVQMLGQLGLEDANAAAELKKRLQKVDVAKADLEGIVGAVGGYMKEGAGVAAEQVEQILAQGKAVIAQMLPTLGIVAPSAVAASDTEVNGEEAAGVNGTQKEEKKSKTVVIEDVKAFKASMPLSPGPRAVKDLREFEELGAKL</sequence>
<comment type="similarity">
    <text evidence="1">Belongs to the peptidase M16 family.</text>
</comment>
<dbReference type="Pfam" id="PF22456">
    <property type="entry name" value="PqqF-like_C_4"/>
    <property type="match status" value="1"/>
</dbReference>
<dbReference type="InterPro" id="IPR011249">
    <property type="entry name" value="Metalloenz_LuxS/M16"/>
</dbReference>
<evidence type="ECO:0000256" key="3">
    <source>
        <dbReference type="ARBA" id="ARBA00022723"/>
    </source>
</evidence>
<dbReference type="Proteomes" id="UP000799767">
    <property type="component" value="Unassembled WGS sequence"/>
</dbReference>
<dbReference type="PANTHER" id="PTHR43690">
    <property type="entry name" value="NARDILYSIN"/>
    <property type="match status" value="1"/>
</dbReference>
<evidence type="ECO:0000259" key="8">
    <source>
        <dbReference type="Pfam" id="PF05193"/>
    </source>
</evidence>
<dbReference type="Pfam" id="PF16187">
    <property type="entry name" value="Peptidase_M16_M"/>
    <property type="match status" value="1"/>
</dbReference>
<evidence type="ECO:0000259" key="10">
    <source>
        <dbReference type="Pfam" id="PF22456"/>
    </source>
</evidence>
<evidence type="ECO:0000256" key="6">
    <source>
        <dbReference type="ARBA" id="ARBA00023049"/>
    </source>
</evidence>
<keyword evidence="12" id="KW-1185">Reference proteome</keyword>
<dbReference type="GO" id="GO:0005739">
    <property type="term" value="C:mitochondrion"/>
    <property type="evidence" value="ECO:0007669"/>
    <property type="project" value="TreeGrafter"/>
</dbReference>